<evidence type="ECO:0000256" key="1">
    <source>
        <dbReference type="SAM" id="MobiDB-lite"/>
    </source>
</evidence>
<dbReference type="InterPro" id="IPR036869">
    <property type="entry name" value="J_dom_sf"/>
</dbReference>
<dbReference type="InterPro" id="IPR018253">
    <property type="entry name" value="DnaJ_domain_CS"/>
</dbReference>
<dbReference type="OrthoDB" id="10250354at2759"/>
<dbReference type="Gene3D" id="1.10.287.110">
    <property type="entry name" value="DnaJ domain"/>
    <property type="match status" value="1"/>
</dbReference>
<dbReference type="PANTHER" id="PTHR44029">
    <property type="entry name" value="DNAJ HOMOLOG SUBFAMILY C MEMBER 21"/>
    <property type="match status" value="1"/>
</dbReference>
<accession>A0A9P6JIB0</accession>
<name>A0A9P6JIB0_9AGAR</name>
<dbReference type="SMART" id="SM00271">
    <property type="entry name" value="DnaJ"/>
    <property type="match status" value="1"/>
</dbReference>
<dbReference type="PRINTS" id="PR00625">
    <property type="entry name" value="JDOMAIN"/>
</dbReference>
<dbReference type="Pfam" id="PF00226">
    <property type="entry name" value="DnaJ"/>
    <property type="match status" value="1"/>
</dbReference>
<comment type="caution">
    <text evidence="3">The sequence shown here is derived from an EMBL/GenBank/DDBJ whole genome shotgun (WGS) entry which is preliminary data.</text>
</comment>
<dbReference type="InterPro" id="IPR051964">
    <property type="entry name" value="Chaperone_stress_response"/>
</dbReference>
<dbReference type="EMBL" id="MU157967">
    <property type="protein sequence ID" value="KAF9522003.1"/>
    <property type="molecule type" value="Genomic_DNA"/>
</dbReference>
<dbReference type="PANTHER" id="PTHR44029:SF1">
    <property type="entry name" value="DNAJ HOMOLOG SUBFAMILY C MEMBER 21"/>
    <property type="match status" value="1"/>
</dbReference>
<feature type="region of interest" description="Disordered" evidence="1">
    <location>
        <begin position="329"/>
        <end position="381"/>
    </location>
</feature>
<proteinExistence type="predicted"/>
<feature type="compositionally biased region" description="Low complexity" evidence="1">
    <location>
        <begin position="93"/>
        <end position="108"/>
    </location>
</feature>
<dbReference type="Proteomes" id="UP000807306">
    <property type="component" value="Unassembled WGS sequence"/>
</dbReference>
<protein>
    <recommendedName>
        <fullName evidence="2">J domain-containing protein</fullName>
    </recommendedName>
</protein>
<feature type="compositionally biased region" description="Basic residues" evidence="1">
    <location>
        <begin position="363"/>
        <end position="381"/>
    </location>
</feature>
<evidence type="ECO:0000259" key="2">
    <source>
        <dbReference type="PROSITE" id="PS50076"/>
    </source>
</evidence>
<gene>
    <name evidence="3" type="ORF">CPB83DRAFT_865061</name>
</gene>
<dbReference type="PROSITE" id="PS50076">
    <property type="entry name" value="DNAJ_2"/>
    <property type="match status" value="1"/>
</dbReference>
<dbReference type="SUPFAM" id="SSF46565">
    <property type="entry name" value="Chaperone J-domain"/>
    <property type="match status" value="1"/>
</dbReference>
<organism evidence="3 4">
    <name type="scientific">Crepidotus variabilis</name>
    <dbReference type="NCBI Taxonomy" id="179855"/>
    <lineage>
        <taxon>Eukaryota</taxon>
        <taxon>Fungi</taxon>
        <taxon>Dikarya</taxon>
        <taxon>Basidiomycota</taxon>
        <taxon>Agaricomycotina</taxon>
        <taxon>Agaricomycetes</taxon>
        <taxon>Agaricomycetidae</taxon>
        <taxon>Agaricales</taxon>
        <taxon>Agaricineae</taxon>
        <taxon>Crepidotaceae</taxon>
        <taxon>Crepidotus</taxon>
    </lineage>
</organism>
<dbReference type="InterPro" id="IPR001623">
    <property type="entry name" value="DnaJ_domain"/>
</dbReference>
<evidence type="ECO:0000313" key="3">
    <source>
        <dbReference type="EMBL" id="KAF9522003.1"/>
    </source>
</evidence>
<dbReference type="PROSITE" id="PS00636">
    <property type="entry name" value="DNAJ_1"/>
    <property type="match status" value="1"/>
</dbReference>
<feature type="domain" description="J" evidence="2">
    <location>
        <begin position="22"/>
        <end position="88"/>
    </location>
</feature>
<dbReference type="GO" id="GO:0005737">
    <property type="term" value="C:cytoplasm"/>
    <property type="evidence" value="ECO:0007669"/>
    <property type="project" value="TreeGrafter"/>
</dbReference>
<dbReference type="CDD" id="cd06257">
    <property type="entry name" value="DnaJ"/>
    <property type="match status" value="1"/>
</dbReference>
<evidence type="ECO:0000313" key="4">
    <source>
        <dbReference type="Proteomes" id="UP000807306"/>
    </source>
</evidence>
<feature type="compositionally biased region" description="Basic and acidic residues" evidence="1">
    <location>
        <begin position="77"/>
        <end position="88"/>
    </location>
</feature>
<keyword evidence="4" id="KW-1185">Reference proteome</keyword>
<dbReference type="AlphaFoldDB" id="A0A9P6JIB0"/>
<sequence>MPPEDSKTSGKRQNLANFDQLDLYDVLQVSKNATDDEIKRAYRKMALEHHPDKNTNDVPAATRRFARIQEAHEVLSDHNKRVEYDAKRTNTQTTPSHSSRSARPSFSTNQTKRDNGTQLGWLKWILSALIFVISRFIKIVRHVVYPEESPFARFDSISYEAKYRYTTRPQGLSAKDIMEIIELIGEKSSWEEDGVNPSRYTLLRNLFMCIAYDEMKWGCSDMIPDFGSKKSSWSPADDRWLEADHYVSGFYTYWGKFRTLKTFEWVQPYQISSHHTLQQARSLNGVAQATARAHYNQVIQGVVEMLLQVDTRYIIHVHLQNNPNFFNNFRESYSRPSKRSPRPDHSQPGRPAPQPEGGQRQTRQQKKKQKQKAKAKQKKSW</sequence>
<feature type="region of interest" description="Disordered" evidence="1">
    <location>
        <begin position="77"/>
        <end position="112"/>
    </location>
</feature>
<reference evidence="3" key="1">
    <citation type="submission" date="2020-11" db="EMBL/GenBank/DDBJ databases">
        <authorList>
            <consortium name="DOE Joint Genome Institute"/>
            <person name="Ahrendt S."/>
            <person name="Riley R."/>
            <person name="Andreopoulos W."/>
            <person name="Labutti K."/>
            <person name="Pangilinan J."/>
            <person name="Ruiz-Duenas F.J."/>
            <person name="Barrasa J.M."/>
            <person name="Sanchez-Garcia M."/>
            <person name="Camarero S."/>
            <person name="Miyauchi S."/>
            <person name="Serrano A."/>
            <person name="Linde D."/>
            <person name="Babiker R."/>
            <person name="Drula E."/>
            <person name="Ayuso-Fernandez I."/>
            <person name="Pacheco R."/>
            <person name="Padilla G."/>
            <person name="Ferreira P."/>
            <person name="Barriuso J."/>
            <person name="Kellner H."/>
            <person name="Castanera R."/>
            <person name="Alfaro M."/>
            <person name="Ramirez L."/>
            <person name="Pisabarro A.G."/>
            <person name="Kuo A."/>
            <person name="Tritt A."/>
            <person name="Lipzen A."/>
            <person name="He G."/>
            <person name="Yan M."/>
            <person name="Ng V."/>
            <person name="Cullen D."/>
            <person name="Martin F."/>
            <person name="Rosso M.-N."/>
            <person name="Henrissat B."/>
            <person name="Hibbett D."/>
            <person name="Martinez A.T."/>
            <person name="Grigoriev I.V."/>
        </authorList>
    </citation>
    <scope>NUCLEOTIDE SEQUENCE</scope>
    <source>
        <strain evidence="3">CBS 506.95</strain>
    </source>
</reference>